<dbReference type="PANTHER" id="PTHR30244">
    <property type="entry name" value="TRANSAMINASE"/>
    <property type="match status" value="1"/>
</dbReference>
<reference evidence="5" key="1">
    <citation type="submission" date="2016-10" db="EMBL/GenBank/DDBJ databases">
        <authorList>
            <person name="Varghese N."/>
            <person name="Submissions S."/>
        </authorList>
    </citation>
    <scope>NUCLEOTIDE SEQUENCE [LARGE SCALE GENOMIC DNA]</scope>
    <source>
        <strain evidence="5">CGMCC 1.10783</strain>
    </source>
</reference>
<keyword evidence="5" id="KW-1185">Reference proteome</keyword>
<gene>
    <name evidence="4" type="ORF">SAMN05216555_1055</name>
</gene>
<dbReference type="PIRSF" id="PIRSF000390">
    <property type="entry name" value="PLP_StrS"/>
    <property type="match status" value="1"/>
</dbReference>
<dbReference type="PANTHER" id="PTHR30244:SF30">
    <property type="entry name" value="BLR5990 PROTEIN"/>
    <property type="match status" value="1"/>
</dbReference>
<feature type="active site" description="Proton acceptor" evidence="1">
    <location>
        <position position="195"/>
    </location>
</feature>
<dbReference type="Gene3D" id="3.40.640.10">
    <property type="entry name" value="Type I PLP-dependent aspartate aminotransferase-like (Major domain)"/>
    <property type="match status" value="1"/>
</dbReference>
<dbReference type="GO" id="GO:0008483">
    <property type="term" value="F:transaminase activity"/>
    <property type="evidence" value="ECO:0007669"/>
    <property type="project" value="TreeGrafter"/>
</dbReference>
<keyword evidence="2 3" id="KW-0663">Pyridoxal phosphate</keyword>
<dbReference type="EMBL" id="FNEI01000005">
    <property type="protein sequence ID" value="SDI85421.1"/>
    <property type="molecule type" value="Genomic_DNA"/>
</dbReference>
<dbReference type="AlphaFoldDB" id="A0A1G8NYP9"/>
<dbReference type="InterPro" id="IPR015422">
    <property type="entry name" value="PyrdxlP-dep_Trfase_small"/>
</dbReference>
<evidence type="ECO:0000313" key="5">
    <source>
        <dbReference type="Proteomes" id="UP000182130"/>
    </source>
</evidence>
<dbReference type="SUPFAM" id="SSF53383">
    <property type="entry name" value="PLP-dependent transferases"/>
    <property type="match status" value="1"/>
</dbReference>
<evidence type="ECO:0000256" key="3">
    <source>
        <dbReference type="RuleBase" id="RU004508"/>
    </source>
</evidence>
<dbReference type="InterPro" id="IPR015421">
    <property type="entry name" value="PyrdxlP-dep_Trfase_major"/>
</dbReference>
<dbReference type="GO" id="GO:0030170">
    <property type="term" value="F:pyridoxal phosphate binding"/>
    <property type="evidence" value="ECO:0007669"/>
    <property type="project" value="TreeGrafter"/>
</dbReference>
<proteinExistence type="inferred from homology"/>
<feature type="modified residue" description="N6-(pyridoxal phosphate)lysine" evidence="2">
    <location>
        <position position="195"/>
    </location>
</feature>
<sequence>MSRVPLAIPNIGEREATLMNEAISSGFVSSVGHFVSDFEKRFAEYVGAKYAVACASGTAALHIAMRLADIQPGDLVAVSDFTFMASSNAASYQFAELLLVDSDPESWCMDVPKLRAELERRKAAGEKLPKAIEIVHILGQPADAAAAVELAREYGIVVIEDAAEALGAVWTSGPLAGRHVGTVGDMGAFSFNGNKIMTTGGGGMFTTNDEELARRAKHLSTQARQPDRGYLHDEIGFNYRLTNIAAALGVAQLERLDGFVAAKRAIAKRYNEAFAGTEIQTPPQLDGQESTYWLYSVQVPASRGAGARDELQDFLAEANIESRSLWRPLHMQPPLKDEARVGGSVGEDLFARGLSLPCSTDLTPVDQQRVIDRVLEWLAGSGE</sequence>
<protein>
    <submittedName>
        <fullName evidence="4">dTDP-4-amino-4,6-dideoxygalactose transaminase</fullName>
    </submittedName>
</protein>
<dbReference type="GO" id="GO:0000271">
    <property type="term" value="P:polysaccharide biosynthetic process"/>
    <property type="evidence" value="ECO:0007669"/>
    <property type="project" value="TreeGrafter"/>
</dbReference>
<dbReference type="Proteomes" id="UP000182130">
    <property type="component" value="Unassembled WGS sequence"/>
</dbReference>
<dbReference type="Gene3D" id="3.90.1150.10">
    <property type="entry name" value="Aspartate Aminotransferase, domain 1"/>
    <property type="match status" value="1"/>
</dbReference>
<dbReference type="STRING" id="1045773.SAMN05216555_1055"/>
<name>A0A1G8NYP9_9MICC</name>
<dbReference type="InterPro" id="IPR000653">
    <property type="entry name" value="DegT/StrS_aminotransferase"/>
</dbReference>
<dbReference type="CDD" id="cd00616">
    <property type="entry name" value="AHBA_syn"/>
    <property type="match status" value="1"/>
</dbReference>
<evidence type="ECO:0000256" key="1">
    <source>
        <dbReference type="PIRSR" id="PIRSR000390-1"/>
    </source>
</evidence>
<evidence type="ECO:0000256" key="2">
    <source>
        <dbReference type="PIRSR" id="PIRSR000390-2"/>
    </source>
</evidence>
<evidence type="ECO:0000313" key="4">
    <source>
        <dbReference type="EMBL" id="SDI85421.1"/>
    </source>
</evidence>
<dbReference type="InterPro" id="IPR015424">
    <property type="entry name" value="PyrdxlP-dep_Trfase"/>
</dbReference>
<accession>A0A1G8NYP9</accession>
<comment type="similarity">
    <text evidence="3">Belongs to the DegT/DnrJ/EryC1 family.</text>
</comment>
<organism evidence="4 5">
    <name type="scientific">Arthrobacter cupressi</name>
    <dbReference type="NCBI Taxonomy" id="1045773"/>
    <lineage>
        <taxon>Bacteria</taxon>
        <taxon>Bacillati</taxon>
        <taxon>Actinomycetota</taxon>
        <taxon>Actinomycetes</taxon>
        <taxon>Micrococcales</taxon>
        <taxon>Micrococcaceae</taxon>
        <taxon>Arthrobacter</taxon>
    </lineage>
</organism>
<dbReference type="Pfam" id="PF01041">
    <property type="entry name" value="DegT_DnrJ_EryC1"/>
    <property type="match status" value="1"/>
</dbReference>